<keyword evidence="3" id="KW-0479">Metal-binding</keyword>
<dbReference type="PANTHER" id="PTHR36438">
    <property type="entry name" value="IRON-SULFUR CLUSTER REPAIR PROTEIN YTFE"/>
    <property type="match status" value="1"/>
</dbReference>
<dbReference type="InterPro" id="IPR038062">
    <property type="entry name" value="ScdA-like_N_sf"/>
</dbReference>
<protein>
    <submittedName>
        <fullName evidence="6">Iron-sulfur cluster repair di-iron protein</fullName>
    </submittedName>
</protein>
<dbReference type="Pfam" id="PF04405">
    <property type="entry name" value="ScdA_N"/>
    <property type="match status" value="1"/>
</dbReference>
<dbReference type="NCBIfam" id="TIGR03652">
    <property type="entry name" value="FeS_repair_RIC"/>
    <property type="match status" value="1"/>
</dbReference>
<evidence type="ECO:0000259" key="5">
    <source>
        <dbReference type="Pfam" id="PF01814"/>
    </source>
</evidence>
<dbReference type="RefSeq" id="WP_320003536.1">
    <property type="nucleotide sequence ID" value="NZ_JAUHJS010000002.1"/>
</dbReference>
<sequence>MEISASNTIGEIVAQDYRTALLFEKLGIDFCCKGNRTIEEVCALKHLDKATLLQNLKDLATQSETGSIDYKSWPIDLLADYIEKKHHRYVLESSVVLQQYLDKICSVHGHHHPELHEVNRLFMASIIELKSHMVKEETVLFPYVRKMVRKLNESNDWSLPLFRSVENPIAMMKNEHEVEGERFQQIRALTDDYTPPQDACNTYRVTFSLLKEFEEDLHLHIHLENNILFPRAIEMEQFIVSNL</sequence>
<evidence type="ECO:0000256" key="1">
    <source>
        <dbReference type="ARBA" id="ARBA00004496"/>
    </source>
</evidence>
<gene>
    <name evidence="6" type="primary">ric</name>
    <name evidence="6" type="ORF">QWY31_05830</name>
</gene>
<evidence type="ECO:0000256" key="4">
    <source>
        <dbReference type="ARBA" id="ARBA00023004"/>
    </source>
</evidence>
<evidence type="ECO:0000256" key="3">
    <source>
        <dbReference type="ARBA" id="ARBA00022723"/>
    </source>
</evidence>
<comment type="subcellular location">
    <subcellularLocation>
        <location evidence="1">Cytoplasm</location>
    </subcellularLocation>
</comment>
<dbReference type="EMBL" id="JAUHJS010000002">
    <property type="protein sequence ID" value="MDN4165012.1"/>
    <property type="molecule type" value="Genomic_DNA"/>
</dbReference>
<reference evidence="6" key="1">
    <citation type="submission" date="2023-06" db="EMBL/GenBank/DDBJ databases">
        <title>Cytophagales bacterium Strain LB-30, isolated from soil.</title>
        <authorList>
            <person name="Liu B."/>
        </authorList>
    </citation>
    <scope>NUCLEOTIDE SEQUENCE</scope>
    <source>
        <strain evidence="6">LB-30</strain>
    </source>
</reference>
<dbReference type="Gene3D" id="1.20.120.520">
    <property type="entry name" value="nmb1532 protein domain like"/>
    <property type="match status" value="1"/>
</dbReference>
<evidence type="ECO:0000313" key="6">
    <source>
        <dbReference type="EMBL" id="MDN4165012.1"/>
    </source>
</evidence>
<dbReference type="Gene3D" id="1.10.3910.10">
    <property type="entry name" value="SP0561-like"/>
    <property type="match status" value="1"/>
</dbReference>
<comment type="caution">
    <text evidence="6">The sequence shown here is derived from an EMBL/GenBank/DDBJ whole genome shotgun (WGS) entry which is preliminary data.</text>
</comment>
<organism evidence="6 7">
    <name type="scientific">Shiella aurantiaca</name>
    <dbReference type="NCBI Taxonomy" id="3058365"/>
    <lineage>
        <taxon>Bacteria</taxon>
        <taxon>Pseudomonadati</taxon>
        <taxon>Bacteroidota</taxon>
        <taxon>Cytophagia</taxon>
        <taxon>Cytophagales</taxon>
        <taxon>Shiellaceae</taxon>
        <taxon>Shiella</taxon>
    </lineage>
</organism>
<proteinExistence type="predicted"/>
<dbReference type="PANTHER" id="PTHR36438:SF1">
    <property type="entry name" value="IRON-SULFUR CLUSTER REPAIR PROTEIN YTFE"/>
    <property type="match status" value="1"/>
</dbReference>
<dbReference type="InterPro" id="IPR019903">
    <property type="entry name" value="RIC_family"/>
</dbReference>
<keyword evidence="4" id="KW-0408">Iron</keyword>
<dbReference type="Pfam" id="PF01814">
    <property type="entry name" value="Hemerythrin"/>
    <property type="match status" value="1"/>
</dbReference>
<keyword evidence="7" id="KW-1185">Reference proteome</keyword>
<feature type="domain" description="Hemerythrin-like" evidence="5">
    <location>
        <begin position="84"/>
        <end position="232"/>
    </location>
</feature>
<keyword evidence="2" id="KW-0963">Cytoplasm</keyword>
<dbReference type="Proteomes" id="UP001168552">
    <property type="component" value="Unassembled WGS sequence"/>
</dbReference>
<evidence type="ECO:0000313" key="7">
    <source>
        <dbReference type="Proteomes" id="UP001168552"/>
    </source>
</evidence>
<dbReference type="InterPro" id="IPR012312">
    <property type="entry name" value="Hemerythrin-like"/>
</dbReference>
<evidence type="ECO:0000256" key="2">
    <source>
        <dbReference type="ARBA" id="ARBA00022490"/>
    </source>
</evidence>
<name>A0ABT8F3G9_9BACT</name>
<accession>A0ABT8F3G9</accession>